<protein>
    <recommendedName>
        <fullName evidence="3">Antitoxin</fullName>
    </recommendedName>
</protein>
<dbReference type="EMBL" id="MFDE01000037">
    <property type="protein sequence ID" value="OGE37797.1"/>
    <property type="molecule type" value="Genomic_DNA"/>
</dbReference>
<evidence type="ECO:0008006" key="3">
    <source>
        <dbReference type="Google" id="ProtNLM"/>
    </source>
</evidence>
<sequence length="86" mass="9905">MITQQAQIKLNLPLALKDFLESKADKFGMPLAGYIKHLMLKDVEDMDYPVFELSERSEKAYKRALKAQKAGKLVNVNNIDEFFKNL</sequence>
<proteinExistence type="predicted"/>
<evidence type="ECO:0000313" key="1">
    <source>
        <dbReference type="EMBL" id="OGE37797.1"/>
    </source>
</evidence>
<accession>A0A1F5KA23</accession>
<organism evidence="1 2">
    <name type="scientific">Candidatus Daviesbacteria bacterium RIFCSPHIGHO2_12_FULL_37_11</name>
    <dbReference type="NCBI Taxonomy" id="1797777"/>
    <lineage>
        <taxon>Bacteria</taxon>
        <taxon>Candidatus Daviesiibacteriota</taxon>
    </lineage>
</organism>
<comment type="caution">
    <text evidence="1">The sequence shown here is derived from an EMBL/GenBank/DDBJ whole genome shotgun (WGS) entry which is preliminary data.</text>
</comment>
<gene>
    <name evidence="1" type="ORF">A3F00_05320</name>
</gene>
<name>A0A1F5KA23_9BACT</name>
<dbReference type="AlphaFoldDB" id="A0A1F5KA23"/>
<dbReference type="Proteomes" id="UP000176527">
    <property type="component" value="Unassembled WGS sequence"/>
</dbReference>
<reference evidence="1 2" key="1">
    <citation type="journal article" date="2016" name="Nat. Commun.">
        <title>Thousands of microbial genomes shed light on interconnected biogeochemical processes in an aquifer system.</title>
        <authorList>
            <person name="Anantharaman K."/>
            <person name="Brown C.T."/>
            <person name="Hug L.A."/>
            <person name="Sharon I."/>
            <person name="Castelle C.J."/>
            <person name="Probst A.J."/>
            <person name="Thomas B.C."/>
            <person name="Singh A."/>
            <person name="Wilkins M.J."/>
            <person name="Karaoz U."/>
            <person name="Brodie E.L."/>
            <person name="Williams K.H."/>
            <person name="Hubbard S.S."/>
            <person name="Banfield J.F."/>
        </authorList>
    </citation>
    <scope>NUCLEOTIDE SEQUENCE [LARGE SCALE GENOMIC DNA]</scope>
</reference>
<evidence type="ECO:0000313" key="2">
    <source>
        <dbReference type="Proteomes" id="UP000176527"/>
    </source>
</evidence>